<evidence type="ECO:0000313" key="3">
    <source>
        <dbReference type="Proteomes" id="UP000280296"/>
    </source>
</evidence>
<dbReference type="GO" id="GO:0016787">
    <property type="term" value="F:hydrolase activity"/>
    <property type="evidence" value="ECO:0007669"/>
    <property type="project" value="UniProtKB-KW"/>
</dbReference>
<evidence type="ECO:0000259" key="1">
    <source>
        <dbReference type="Pfam" id="PF12697"/>
    </source>
</evidence>
<proteinExistence type="predicted"/>
<dbReference type="SUPFAM" id="SSF53474">
    <property type="entry name" value="alpha/beta-Hydrolases"/>
    <property type="match status" value="1"/>
</dbReference>
<gene>
    <name evidence="2" type="ORF">TsocGM_24205</name>
</gene>
<sequence length="159" mass="17216">MTILFLHGWHSVPGGVKPTYLSRAGHTVLNPQLDDDDFDRAVRQAQQVYDRHRPDVIVGSSRGGAVAMNLQSGWTPLVLLCPAWKRWGSASTAKPGTVIIHSEADDVIPIAESRELLLASGLPDSALVVVGTDHRLADPEPLQAMLEACERARPADQPV</sequence>
<feature type="domain" description="AB hydrolase-1" evidence="1">
    <location>
        <begin position="3"/>
        <end position="104"/>
    </location>
</feature>
<dbReference type="EMBL" id="RYZH01000080">
    <property type="protein sequence ID" value="RUL81917.1"/>
    <property type="molecule type" value="Genomic_DNA"/>
</dbReference>
<reference evidence="2 3" key="1">
    <citation type="submission" date="2018-12" db="EMBL/GenBank/DDBJ databases">
        <authorList>
            <person name="Toschakov S.V."/>
        </authorList>
    </citation>
    <scope>NUCLEOTIDE SEQUENCE [LARGE SCALE GENOMIC DNA]</scope>
    <source>
        <strain evidence="2 3">GM2012</strain>
    </source>
</reference>
<comment type="caution">
    <text evidence="2">The sequence shown here is derived from an EMBL/GenBank/DDBJ whole genome shotgun (WGS) entry which is preliminary data.</text>
</comment>
<evidence type="ECO:0000313" key="2">
    <source>
        <dbReference type="EMBL" id="RUL81917.1"/>
    </source>
</evidence>
<dbReference type="InterPro" id="IPR029058">
    <property type="entry name" value="AB_hydrolase_fold"/>
</dbReference>
<dbReference type="Gene3D" id="3.40.50.1820">
    <property type="entry name" value="alpha/beta hydrolase"/>
    <property type="match status" value="1"/>
</dbReference>
<dbReference type="AlphaFoldDB" id="A0A432MCI1"/>
<keyword evidence="3" id="KW-1185">Reference proteome</keyword>
<dbReference type="InterPro" id="IPR000073">
    <property type="entry name" value="AB_hydrolase_1"/>
</dbReference>
<name>A0A432MCI1_9BACT</name>
<protein>
    <submittedName>
        <fullName evidence="2">Alpha/beta fold hydrolase</fullName>
    </submittedName>
</protein>
<accession>A0A432MCI1</accession>
<organism evidence="2 3">
    <name type="scientific">Tautonia sociabilis</name>
    <dbReference type="NCBI Taxonomy" id="2080755"/>
    <lineage>
        <taxon>Bacteria</taxon>
        <taxon>Pseudomonadati</taxon>
        <taxon>Planctomycetota</taxon>
        <taxon>Planctomycetia</taxon>
        <taxon>Isosphaerales</taxon>
        <taxon>Isosphaeraceae</taxon>
        <taxon>Tautonia</taxon>
    </lineage>
</organism>
<dbReference type="Pfam" id="PF12697">
    <property type="entry name" value="Abhydrolase_6"/>
    <property type="match status" value="1"/>
</dbReference>
<dbReference type="OrthoDB" id="9772751at2"/>
<reference evidence="2 3" key="2">
    <citation type="submission" date="2019-01" db="EMBL/GenBank/DDBJ databases">
        <title>Tautonia sociabilis, a novel thermotolerant planctomycete of Isosphaeraceae family, isolated from a 4000 m deep subterranean habitat.</title>
        <authorList>
            <person name="Kovaleva O.L."/>
            <person name="Elcheninov A.G."/>
            <person name="Van Heerden E."/>
            <person name="Toshchakov S.V."/>
            <person name="Novikov A."/>
            <person name="Bonch-Osmolovskaya E.A."/>
            <person name="Kublanov I.V."/>
        </authorList>
    </citation>
    <scope>NUCLEOTIDE SEQUENCE [LARGE SCALE GENOMIC DNA]</scope>
    <source>
        <strain evidence="2 3">GM2012</strain>
    </source>
</reference>
<dbReference type="Proteomes" id="UP000280296">
    <property type="component" value="Unassembled WGS sequence"/>
</dbReference>
<dbReference type="RefSeq" id="WP_126728038.1">
    <property type="nucleotide sequence ID" value="NZ_RYZH01000080.1"/>
</dbReference>
<keyword evidence="2" id="KW-0378">Hydrolase</keyword>